<gene>
    <name evidence="3" type="ORF">SAMN05444342_0687</name>
    <name evidence="2" type="ORF">ZOD2009_07869</name>
</gene>
<dbReference type="EMBL" id="AEMG01000006">
    <property type="protein sequence ID" value="EFW92770.1"/>
    <property type="molecule type" value="Genomic_DNA"/>
</dbReference>
<dbReference type="OrthoDB" id="302822at2157"/>
<dbReference type="Proteomes" id="UP000184203">
    <property type="component" value="Unassembled WGS sequence"/>
</dbReference>
<sequence length="56" mass="5660">MNRTLVSGLGLTVLGVVGYLIGLSAPYPGRAFSITGIMVGITLAAIANAAEPEDVQ</sequence>
<dbReference type="GeneID" id="300001294"/>
<dbReference type="PATRIC" id="fig|797209.4.peg.1568"/>
<accession>E7QS01</accession>
<reference evidence="3" key="3">
    <citation type="submission" date="2016-11" db="EMBL/GenBank/DDBJ databases">
        <authorList>
            <person name="Jaros S."/>
            <person name="Januszkiewicz K."/>
            <person name="Wedrychowicz H."/>
        </authorList>
    </citation>
    <scope>NUCLEOTIDE SEQUENCE [LARGE SCALE GENOMIC DNA]</scope>
    <source>
        <strain evidence="3">DX253</strain>
    </source>
</reference>
<evidence type="ECO:0000313" key="2">
    <source>
        <dbReference type="EMBL" id="EFW92770.1"/>
    </source>
</evidence>
<dbReference type="EMBL" id="FRAN01000001">
    <property type="protein sequence ID" value="SHK13084.1"/>
    <property type="molecule type" value="Genomic_DNA"/>
</dbReference>
<keyword evidence="1" id="KW-0472">Membrane</keyword>
<evidence type="ECO:0000313" key="5">
    <source>
        <dbReference type="Proteomes" id="UP000184203"/>
    </source>
</evidence>
<name>E7QS01_HALPU</name>
<dbReference type="Proteomes" id="UP000003751">
    <property type="component" value="Unassembled WGS sequence"/>
</dbReference>
<protein>
    <submittedName>
        <fullName evidence="2">Uncharacterized protein</fullName>
    </submittedName>
</protein>
<dbReference type="AlphaFoldDB" id="E7QS01"/>
<dbReference type="RefSeq" id="WP_007978637.1">
    <property type="nucleotide sequence ID" value="NZ_AEMG01000006.1"/>
</dbReference>
<keyword evidence="5" id="KW-1185">Reference proteome</keyword>
<evidence type="ECO:0000313" key="4">
    <source>
        <dbReference type="Proteomes" id="UP000003751"/>
    </source>
</evidence>
<evidence type="ECO:0000256" key="1">
    <source>
        <dbReference type="SAM" id="Phobius"/>
    </source>
</evidence>
<dbReference type="STRING" id="797209.GCA_000376445_00253"/>
<feature type="transmembrane region" description="Helical" evidence="1">
    <location>
        <begin position="31"/>
        <end position="50"/>
    </location>
</feature>
<reference evidence="5" key="2">
    <citation type="submission" date="2016-11" db="EMBL/GenBank/DDBJ databases">
        <authorList>
            <person name="Varghese N."/>
            <person name="Submissions S."/>
        </authorList>
    </citation>
    <scope>NUCLEOTIDE SEQUENCE [LARGE SCALE GENOMIC DNA]</scope>
    <source>
        <strain evidence="5">DX253</strain>
    </source>
</reference>
<dbReference type="eggNOG" id="arCOG09067">
    <property type="taxonomic scope" value="Archaea"/>
</dbReference>
<evidence type="ECO:0000313" key="3">
    <source>
        <dbReference type="EMBL" id="SHK13084.1"/>
    </source>
</evidence>
<keyword evidence="1" id="KW-0812">Transmembrane</keyword>
<proteinExistence type="predicted"/>
<keyword evidence="1" id="KW-1133">Transmembrane helix</keyword>
<organism evidence="2 4">
    <name type="scientific">Haladaptatus paucihalophilus DX253</name>
    <dbReference type="NCBI Taxonomy" id="797209"/>
    <lineage>
        <taxon>Archaea</taxon>
        <taxon>Methanobacteriati</taxon>
        <taxon>Methanobacteriota</taxon>
        <taxon>Stenosarchaea group</taxon>
        <taxon>Halobacteria</taxon>
        <taxon>Halobacteriales</taxon>
        <taxon>Haladaptataceae</taxon>
        <taxon>Haladaptatus</taxon>
    </lineage>
</organism>
<feature type="transmembrane region" description="Helical" evidence="1">
    <location>
        <begin position="5"/>
        <end position="25"/>
    </location>
</feature>
<reference evidence="2 4" key="1">
    <citation type="journal article" date="2014" name="ISME J.">
        <title>Trehalose/2-sulfotrehalose biosynthesis and glycine-betaine uptake are widely spread mechanisms for osmoadaptation in the Halobacteriales.</title>
        <authorList>
            <person name="Youssef N.H."/>
            <person name="Savage-Ashlock K.N."/>
            <person name="McCully A.L."/>
            <person name="Luedtke B."/>
            <person name="Shaw E.I."/>
            <person name="Hoff W.D."/>
            <person name="Elshahed M.S."/>
        </authorList>
    </citation>
    <scope>NUCLEOTIDE SEQUENCE [LARGE SCALE GENOMIC DNA]</scope>
    <source>
        <strain evidence="2 4">DX253</strain>
    </source>
</reference>